<dbReference type="EMBL" id="GBRH01195008">
    <property type="protein sequence ID" value="JAE02888.1"/>
    <property type="molecule type" value="Transcribed_RNA"/>
</dbReference>
<accession>A0A0A9F3L4</accession>
<dbReference type="AlphaFoldDB" id="A0A0A9F3L4"/>
<name>A0A0A9F3L4_ARUDO</name>
<proteinExistence type="predicted"/>
<organism evidence="1">
    <name type="scientific">Arundo donax</name>
    <name type="common">Giant reed</name>
    <name type="synonym">Donax arundinaceus</name>
    <dbReference type="NCBI Taxonomy" id="35708"/>
    <lineage>
        <taxon>Eukaryota</taxon>
        <taxon>Viridiplantae</taxon>
        <taxon>Streptophyta</taxon>
        <taxon>Embryophyta</taxon>
        <taxon>Tracheophyta</taxon>
        <taxon>Spermatophyta</taxon>
        <taxon>Magnoliopsida</taxon>
        <taxon>Liliopsida</taxon>
        <taxon>Poales</taxon>
        <taxon>Poaceae</taxon>
        <taxon>PACMAD clade</taxon>
        <taxon>Arundinoideae</taxon>
        <taxon>Arundineae</taxon>
        <taxon>Arundo</taxon>
    </lineage>
</organism>
<reference evidence="1" key="2">
    <citation type="journal article" date="2015" name="Data Brief">
        <title>Shoot transcriptome of the giant reed, Arundo donax.</title>
        <authorList>
            <person name="Barrero R.A."/>
            <person name="Guerrero F.D."/>
            <person name="Moolhuijzen P."/>
            <person name="Goolsby J.A."/>
            <person name="Tidwell J."/>
            <person name="Bellgard S.E."/>
            <person name="Bellgard M.I."/>
        </authorList>
    </citation>
    <scope>NUCLEOTIDE SEQUENCE</scope>
    <source>
        <tissue evidence="1">Shoot tissue taken approximately 20 cm above the soil surface</tissue>
    </source>
</reference>
<evidence type="ECO:0000313" key="1">
    <source>
        <dbReference type="EMBL" id="JAE02888.1"/>
    </source>
</evidence>
<sequence length="28" mass="3201">MYPFEQISLNSTIFFCLEECICSLNIAA</sequence>
<reference evidence="1" key="1">
    <citation type="submission" date="2014-09" db="EMBL/GenBank/DDBJ databases">
        <authorList>
            <person name="Magalhaes I.L.F."/>
            <person name="Oliveira U."/>
            <person name="Santos F.R."/>
            <person name="Vidigal T.H.D.A."/>
            <person name="Brescovit A.D."/>
            <person name="Santos A.J."/>
        </authorList>
    </citation>
    <scope>NUCLEOTIDE SEQUENCE</scope>
    <source>
        <tissue evidence="1">Shoot tissue taken approximately 20 cm above the soil surface</tissue>
    </source>
</reference>
<protein>
    <submittedName>
        <fullName evidence="1">Uncharacterized protein</fullName>
    </submittedName>
</protein>